<dbReference type="EMBL" id="JAUIQD010000006">
    <property type="protein sequence ID" value="KAK3346289.1"/>
    <property type="molecule type" value="Genomic_DNA"/>
</dbReference>
<evidence type="ECO:0000313" key="3">
    <source>
        <dbReference type="Proteomes" id="UP001275084"/>
    </source>
</evidence>
<keyword evidence="3" id="KW-1185">Reference proteome</keyword>
<feature type="region of interest" description="Disordered" evidence="1">
    <location>
        <begin position="320"/>
        <end position="342"/>
    </location>
</feature>
<reference evidence="2" key="2">
    <citation type="submission" date="2023-06" db="EMBL/GenBank/DDBJ databases">
        <authorList>
            <consortium name="Lawrence Berkeley National Laboratory"/>
            <person name="Haridas S."/>
            <person name="Hensen N."/>
            <person name="Bonometti L."/>
            <person name="Westerberg I."/>
            <person name="Brannstrom I.O."/>
            <person name="Guillou S."/>
            <person name="Cros-Aarteil S."/>
            <person name="Calhoun S."/>
            <person name="Kuo A."/>
            <person name="Mondo S."/>
            <person name="Pangilinan J."/>
            <person name="Riley R."/>
            <person name="Labutti K."/>
            <person name="Andreopoulos B."/>
            <person name="Lipzen A."/>
            <person name="Chen C."/>
            <person name="Yanf M."/>
            <person name="Daum C."/>
            <person name="Ng V."/>
            <person name="Clum A."/>
            <person name="Steindorff A."/>
            <person name="Ohm R."/>
            <person name="Martin F."/>
            <person name="Silar P."/>
            <person name="Natvig D."/>
            <person name="Lalanne C."/>
            <person name="Gautier V."/>
            <person name="Ament-Velasquez S.L."/>
            <person name="Kruys A."/>
            <person name="Hutchinson M.I."/>
            <person name="Powell A.J."/>
            <person name="Barry K."/>
            <person name="Miller A.N."/>
            <person name="Grigoriev I.V."/>
            <person name="Debuchy R."/>
            <person name="Gladieux P."/>
            <person name="Thoren M.H."/>
            <person name="Johannesson H."/>
        </authorList>
    </citation>
    <scope>NUCLEOTIDE SEQUENCE</scope>
    <source>
        <strain evidence="2">CBS 955.72</strain>
    </source>
</reference>
<dbReference type="Proteomes" id="UP001275084">
    <property type="component" value="Unassembled WGS sequence"/>
</dbReference>
<protein>
    <submittedName>
        <fullName evidence="2">Uncharacterized protein</fullName>
    </submittedName>
</protein>
<gene>
    <name evidence="2" type="ORF">B0T25DRAFT_275155</name>
</gene>
<accession>A0AAJ0HBQ8</accession>
<reference evidence="2" key="1">
    <citation type="journal article" date="2023" name="Mol. Phylogenet. Evol.">
        <title>Genome-scale phylogeny and comparative genomics of the fungal order Sordariales.</title>
        <authorList>
            <person name="Hensen N."/>
            <person name="Bonometti L."/>
            <person name="Westerberg I."/>
            <person name="Brannstrom I.O."/>
            <person name="Guillou S."/>
            <person name="Cros-Aarteil S."/>
            <person name="Calhoun S."/>
            <person name="Haridas S."/>
            <person name="Kuo A."/>
            <person name="Mondo S."/>
            <person name="Pangilinan J."/>
            <person name="Riley R."/>
            <person name="LaButti K."/>
            <person name="Andreopoulos B."/>
            <person name="Lipzen A."/>
            <person name="Chen C."/>
            <person name="Yan M."/>
            <person name="Daum C."/>
            <person name="Ng V."/>
            <person name="Clum A."/>
            <person name="Steindorff A."/>
            <person name="Ohm R.A."/>
            <person name="Martin F."/>
            <person name="Silar P."/>
            <person name="Natvig D.O."/>
            <person name="Lalanne C."/>
            <person name="Gautier V."/>
            <person name="Ament-Velasquez S.L."/>
            <person name="Kruys A."/>
            <person name="Hutchinson M.I."/>
            <person name="Powell A.J."/>
            <person name="Barry K."/>
            <person name="Miller A.N."/>
            <person name="Grigoriev I.V."/>
            <person name="Debuchy R."/>
            <person name="Gladieux P."/>
            <person name="Hiltunen Thoren M."/>
            <person name="Johannesson H."/>
        </authorList>
    </citation>
    <scope>NUCLEOTIDE SEQUENCE</scope>
    <source>
        <strain evidence="2">CBS 955.72</strain>
    </source>
</reference>
<dbReference type="AlphaFoldDB" id="A0AAJ0HBQ8"/>
<feature type="region of interest" description="Disordered" evidence="1">
    <location>
        <begin position="1"/>
        <end position="34"/>
    </location>
</feature>
<organism evidence="2 3">
    <name type="scientific">Lasiosphaeria hispida</name>
    <dbReference type="NCBI Taxonomy" id="260671"/>
    <lineage>
        <taxon>Eukaryota</taxon>
        <taxon>Fungi</taxon>
        <taxon>Dikarya</taxon>
        <taxon>Ascomycota</taxon>
        <taxon>Pezizomycotina</taxon>
        <taxon>Sordariomycetes</taxon>
        <taxon>Sordariomycetidae</taxon>
        <taxon>Sordariales</taxon>
        <taxon>Lasiosphaeriaceae</taxon>
        <taxon>Lasiosphaeria</taxon>
    </lineage>
</organism>
<sequence length="342" mass="39104">MAGPNNQKRRAKPIEGNHKDLGDNFASQANRDDIKRKRDELELMMRPVKRNAANYRPAPAHDLQQRLEDELAPGQRRIIRETQSKVLELIRKFDIRVEDIVLDDFTGLIRIKTMSSFNDLAGPVPILGPNNPKLREAALWEDFRKVIKDGEERPSRFWAGLRGLCDRRGSGMDVSIIDALDQVIPFYKAWLDVIIPLDVVVKVLKVDKTEPLWLMGNLLRGKVTMEHVAKSITNLGRESHENKKFISSLRLFDKGFDGNEEDKEWLLEDVDKFMTTFGLPVPAIVMAYIETGSDDPRLGQLKLDLSRTYGSYAELNFDQYFPQTPEGRPSPFDDVDDNGKLK</sequence>
<comment type="caution">
    <text evidence="2">The sequence shown here is derived from an EMBL/GenBank/DDBJ whole genome shotgun (WGS) entry which is preliminary data.</text>
</comment>
<evidence type="ECO:0000256" key="1">
    <source>
        <dbReference type="SAM" id="MobiDB-lite"/>
    </source>
</evidence>
<name>A0AAJ0HBQ8_9PEZI</name>
<evidence type="ECO:0000313" key="2">
    <source>
        <dbReference type="EMBL" id="KAK3346289.1"/>
    </source>
</evidence>
<proteinExistence type="predicted"/>
<feature type="compositionally biased region" description="Basic and acidic residues" evidence="1">
    <location>
        <begin position="12"/>
        <end position="22"/>
    </location>
</feature>